<organism evidence="4 5">
    <name type="scientific">Frigoriglobus tundricola</name>
    <dbReference type="NCBI Taxonomy" id="2774151"/>
    <lineage>
        <taxon>Bacteria</taxon>
        <taxon>Pseudomonadati</taxon>
        <taxon>Planctomycetota</taxon>
        <taxon>Planctomycetia</taxon>
        <taxon>Gemmatales</taxon>
        <taxon>Gemmataceae</taxon>
        <taxon>Frigoriglobus</taxon>
    </lineage>
</organism>
<dbReference type="InterPro" id="IPR011006">
    <property type="entry name" value="CheY-like_superfamily"/>
</dbReference>
<evidence type="ECO:0000256" key="2">
    <source>
        <dbReference type="PROSITE-ProRule" id="PRU00169"/>
    </source>
</evidence>
<dbReference type="SMART" id="SM00448">
    <property type="entry name" value="REC"/>
    <property type="match status" value="1"/>
</dbReference>
<dbReference type="SMART" id="SM00331">
    <property type="entry name" value="PP2C_SIG"/>
    <property type="match status" value="1"/>
</dbReference>
<dbReference type="RefSeq" id="WP_171474050.1">
    <property type="nucleotide sequence ID" value="NZ_CP053452.2"/>
</dbReference>
<dbReference type="Pfam" id="PF07228">
    <property type="entry name" value="SpoIIE"/>
    <property type="match status" value="1"/>
</dbReference>
<dbReference type="KEGG" id="ftj:FTUN_6587"/>
<dbReference type="CDD" id="cd19920">
    <property type="entry name" value="REC_PA4781-like"/>
    <property type="match status" value="1"/>
</dbReference>
<dbReference type="Gene3D" id="3.40.50.2300">
    <property type="match status" value="1"/>
</dbReference>
<dbReference type="InterPro" id="IPR001789">
    <property type="entry name" value="Sig_transdc_resp-reg_receiver"/>
</dbReference>
<dbReference type="PANTHER" id="PTHR43156:SF2">
    <property type="entry name" value="STAGE II SPORULATION PROTEIN E"/>
    <property type="match status" value="1"/>
</dbReference>
<reference evidence="5" key="1">
    <citation type="submission" date="2020-05" db="EMBL/GenBank/DDBJ databases">
        <title>Frigoriglobus tundricola gen. nov., sp. nov., a psychrotolerant cellulolytic planctomycete of the family Gemmataceae with two divergent copies of 16S rRNA gene.</title>
        <authorList>
            <person name="Kulichevskaya I.S."/>
            <person name="Ivanova A.A."/>
            <person name="Naumoff D.G."/>
            <person name="Beletsky A.V."/>
            <person name="Rijpstra W.I.C."/>
            <person name="Sinninghe Damste J.S."/>
            <person name="Mardanov A.V."/>
            <person name="Ravin N.V."/>
            <person name="Dedysh S.N."/>
        </authorList>
    </citation>
    <scope>NUCLEOTIDE SEQUENCE [LARGE SCALE GENOMIC DNA]</scope>
    <source>
        <strain evidence="5">PL17</strain>
    </source>
</reference>
<gene>
    <name evidence="4" type="ORF">FTUN_6587</name>
</gene>
<dbReference type="GO" id="GO:0000160">
    <property type="term" value="P:phosphorelay signal transduction system"/>
    <property type="evidence" value="ECO:0007669"/>
    <property type="project" value="InterPro"/>
</dbReference>
<sequence length="413" mass="43758">MNAEASEGGPPASILIVDDTPANLQVLTGMLKDRGYRVRPVPGGRLALLAARRDPPDLILLDINMPEVSGYEVCEQLRADDVLKRVPVIFISALTEQLDKVKAFAVGGVDYITKPFQMEELHARVETHLKLRRLQIELEATNARLALTNARRSRDLKAAARIQETFLPRAAPRLPGAHVAWAYRPCDELGGDGLNVVALGSGRLGLYVLDVSGHGVAAALLAVAMCRLLSPPSDPSSILIRPGGAGGRFDVTPPAEVAARLNRLFPFDPATSQFTTLVYGILETATGEFRYASAGHPGPVHLPAGADPVPLQCQGSPIGLTEGAFEERTAHLAAGDRLYLYSDGVTEAMGPTGELFGETRLLAAIGRSRSEALRDGVAALESEIAQWCGAVSPQDDVSVLALEVSAASGLGEA</sequence>
<keyword evidence="2" id="KW-0597">Phosphoprotein</keyword>
<accession>A0A6M5Z0P7</accession>
<dbReference type="PANTHER" id="PTHR43156">
    <property type="entry name" value="STAGE II SPORULATION PROTEIN E-RELATED"/>
    <property type="match status" value="1"/>
</dbReference>
<name>A0A6M5Z0P7_9BACT</name>
<keyword evidence="5" id="KW-1185">Reference proteome</keyword>
<dbReference type="Proteomes" id="UP000503447">
    <property type="component" value="Chromosome"/>
</dbReference>
<feature type="domain" description="Response regulatory" evidence="3">
    <location>
        <begin position="13"/>
        <end position="129"/>
    </location>
</feature>
<evidence type="ECO:0000259" key="3">
    <source>
        <dbReference type="PROSITE" id="PS50110"/>
    </source>
</evidence>
<dbReference type="InterPro" id="IPR001932">
    <property type="entry name" value="PPM-type_phosphatase-like_dom"/>
</dbReference>
<keyword evidence="1" id="KW-0378">Hydrolase</keyword>
<evidence type="ECO:0000313" key="4">
    <source>
        <dbReference type="EMBL" id="QJW98991.1"/>
    </source>
</evidence>
<dbReference type="GO" id="GO:0016791">
    <property type="term" value="F:phosphatase activity"/>
    <property type="evidence" value="ECO:0007669"/>
    <property type="project" value="TreeGrafter"/>
</dbReference>
<feature type="modified residue" description="4-aspartylphosphate" evidence="2">
    <location>
        <position position="62"/>
    </location>
</feature>
<dbReference type="SUPFAM" id="SSF52172">
    <property type="entry name" value="CheY-like"/>
    <property type="match status" value="1"/>
</dbReference>
<dbReference type="InterPro" id="IPR036457">
    <property type="entry name" value="PPM-type-like_dom_sf"/>
</dbReference>
<dbReference type="AlphaFoldDB" id="A0A6M5Z0P7"/>
<proteinExistence type="predicted"/>
<protein>
    <submittedName>
        <fullName evidence="4">Serine phosphatase RsbU, regulator of sigma subunit</fullName>
    </submittedName>
</protein>
<dbReference type="Pfam" id="PF00072">
    <property type="entry name" value="Response_reg"/>
    <property type="match status" value="1"/>
</dbReference>
<evidence type="ECO:0000313" key="5">
    <source>
        <dbReference type="Proteomes" id="UP000503447"/>
    </source>
</evidence>
<dbReference type="PROSITE" id="PS50110">
    <property type="entry name" value="RESPONSE_REGULATORY"/>
    <property type="match status" value="1"/>
</dbReference>
<evidence type="ECO:0000256" key="1">
    <source>
        <dbReference type="ARBA" id="ARBA00022801"/>
    </source>
</evidence>
<dbReference type="EMBL" id="CP053452">
    <property type="protein sequence ID" value="QJW98991.1"/>
    <property type="molecule type" value="Genomic_DNA"/>
</dbReference>
<dbReference type="Gene3D" id="3.60.40.10">
    <property type="entry name" value="PPM-type phosphatase domain"/>
    <property type="match status" value="1"/>
</dbReference>
<dbReference type="InterPro" id="IPR052016">
    <property type="entry name" value="Bact_Sigma-Reg"/>
</dbReference>